<dbReference type="GO" id="GO:0006082">
    <property type="term" value="P:organic acid metabolic process"/>
    <property type="evidence" value="ECO:0007669"/>
    <property type="project" value="TreeGrafter"/>
</dbReference>
<comment type="similarity">
    <text evidence="3 11">Belongs to the cytochrome P450 family.</text>
</comment>
<dbReference type="CDD" id="cd11026">
    <property type="entry name" value="CYP2"/>
    <property type="match status" value="1"/>
</dbReference>
<dbReference type="InterPro" id="IPR036396">
    <property type="entry name" value="Cyt_P450_sf"/>
</dbReference>
<feature type="transmembrane region" description="Helical" evidence="12">
    <location>
        <begin position="6"/>
        <end position="26"/>
    </location>
</feature>
<dbReference type="PANTHER" id="PTHR24300">
    <property type="entry name" value="CYTOCHROME P450 508A4-RELATED"/>
    <property type="match status" value="1"/>
</dbReference>
<dbReference type="InterPro" id="IPR002401">
    <property type="entry name" value="Cyt_P450_E_grp-I"/>
</dbReference>
<dbReference type="AlphaFoldDB" id="A0A673AN97"/>
<keyword evidence="12" id="KW-1133">Transmembrane helix</keyword>
<evidence type="ECO:0000256" key="1">
    <source>
        <dbReference type="ARBA" id="ARBA00001971"/>
    </source>
</evidence>
<sequence>MDSLFSGFFVNLDATALLLFIVVFILTADYIKNRRLTGFPPGPTALPIVGNIFTLDHKRTHESMTELAGTYGDVYSLRMGQRWVVVLNGFEAVTQALVTQGDSFSDRPSIPLHDDIFHGLGVVFSNGNTWKQQRRFALSTLKYFGFGKKSLEPVILEEFTYVAKEISAYKGKPFNPHLIVNNTVANIICLLVFGHRFEYSDEQFKKLMKLFEQGTQLEVSVSAQLYNAFPQLMRRLPGPHQKFKRVIEELKDFIRTEVKDHKQKWDPSDLRDYIDYYLNEIQTTKGQDDSTFDEECLFMSVLDLFGAGSETTSTTLRWAFLYMVKYPEIQERVQAEIDSVIGQSRPPSVDDRADLPYTDAVIHEVQRMGNIVPLSLPHVTNRDVHLRGYTIPKGVTIIPNLTSVLFDKREWKTPFTFNPGHFLNEEGKFVKPAAFIPFSAGKRLCLGENLARMELFLFFTSFMQRFTFSMPPGVKPVLDYRFGVTLSPVHYEICAKPRHE</sequence>
<dbReference type="GO" id="GO:0005506">
    <property type="term" value="F:iron ion binding"/>
    <property type="evidence" value="ECO:0007669"/>
    <property type="project" value="InterPro"/>
</dbReference>
<reference evidence="13" key="2">
    <citation type="submission" date="2025-08" db="UniProtKB">
        <authorList>
            <consortium name="Ensembl"/>
        </authorList>
    </citation>
    <scope>IDENTIFICATION</scope>
</reference>
<evidence type="ECO:0000256" key="2">
    <source>
        <dbReference type="ARBA" id="ARBA00004370"/>
    </source>
</evidence>
<dbReference type="InterPro" id="IPR008069">
    <property type="entry name" value="Cyt_P450_E_grp-I_CYP2D-like"/>
</dbReference>
<dbReference type="GeneID" id="115434355"/>
<reference evidence="13" key="1">
    <citation type="submission" date="2019-06" db="EMBL/GenBank/DDBJ databases">
        <authorList>
            <consortium name="Wellcome Sanger Institute Data Sharing"/>
        </authorList>
    </citation>
    <scope>NUCLEOTIDE SEQUENCE [LARGE SCALE GENOMIC DNA]</scope>
</reference>
<name>A0A673AN97_9TELE</name>
<evidence type="ECO:0000256" key="10">
    <source>
        <dbReference type="PIRSR" id="PIRSR602401-1"/>
    </source>
</evidence>
<evidence type="ECO:0000256" key="4">
    <source>
        <dbReference type="ARBA" id="ARBA00022617"/>
    </source>
</evidence>
<evidence type="ECO:0000256" key="7">
    <source>
        <dbReference type="ARBA" id="ARBA00023004"/>
    </source>
</evidence>
<evidence type="ECO:0000256" key="8">
    <source>
        <dbReference type="ARBA" id="ARBA00023033"/>
    </source>
</evidence>
<dbReference type="GO" id="GO:0016712">
    <property type="term" value="F:oxidoreductase activity, acting on paired donors, with incorporation or reduction of molecular oxygen, reduced flavin or flavoprotein as one donor, and incorporation of one atom of oxygen"/>
    <property type="evidence" value="ECO:0007669"/>
    <property type="project" value="InterPro"/>
</dbReference>
<dbReference type="Pfam" id="PF00067">
    <property type="entry name" value="p450"/>
    <property type="match status" value="1"/>
</dbReference>
<dbReference type="InterPro" id="IPR050182">
    <property type="entry name" value="Cytochrome_P450_fam2"/>
</dbReference>
<dbReference type="InterPro" id="IPR017972">
    <property type="entry name" value="Cyt_P450_CS"/>
</dbReference>
<dbReference type="PRINTS" id="PR00385">
    <property type="entry name" value="P450"/>
</dbReference>
<evidence type="ECO:0000313" key="13">
    <source>
        <dbReference type="Ensembl" id="ENSSORP00005031155.1"/>
    </source>
</evidence>
<reference evidence="13" key="3">
    <citation type="submission" date="2025-09" db="UniProtKB">
        <authorList>
            <consortium name="Ensembl"/>
        </authorList>
    </citation>
    <scope>IDENTIFICATION</scope>
</reference>
<evidence type="ECO:0000256" key="6">
    <source>
        <dbReference type="ARBA" id="ARBA00023002"/>
    </source>
</evidence>
<feature type="binding site" description="axial binding residue" evidence="10">
    <location>
        <position position="445"/>
    </location>
    <ligand>
        <name>heme</name>
        <dbReference type="ChEBI" id="CHEBI:30413"/>
    </ligand>
    <ligandPart>
        <name>Fe</name>
        <dbReference type="ChEBI" id="CHEBI:18248"/>
    </ligandPart>
</feature>
<dbReference type="PRINTS" id="PR00463">
    <property type="entry name" value="EP450I"/>
</dbReference>
<protein>
    <submittedName>
        <fullName evidence="13">Cytochrome P450 2J2-like</fullName>
    </submittedName>
</protein>
<evidence type="ECO:0000256" key="12">
    <source>
        <dbReference type="SAM" id="Phobius"/>
    </source>
</evidence>
<proteinExistence type="inferred from homology"/>
<evidence type="ECO:0000256" key="3">
    <source>
        <dbReference type="ARBA" id="ARBA00010617"/>
    </source>
</evidence>
<keyword evidence="7 10" id="KW-0408">Iron</keyword>
<comment type="cofactor">
    <cofactor evidence="1 10">
        <name>heme</name>
        <dbReference type="ChEBI" id="CHEBI:30413"/>
    </cofactor>
</comment>
<dbReference type="GO" id="GO:0005737">
    <property type="term" value="C:cytoplasm"/>
    <property type="evidence" value="ECO:0007669"/>
    <property type="project" value="TreeGrafter"/>
</dbReference>
<evidence type="ECO:0000256" key="9">
    <source>
        <dbReference type="ARBA" id="ARBA00023136"/>
    </source>
</evidence>
<keyword evidence="5 10" id="KW-0479">Metal-binding</keyword>
<keyword evidence="8 11" id="KW-0503">Monooxygenase</keyword>
<dbReference type="PROSITE" id="PS00086">
    <property type="entry name" value="CYTOCHROME_P450"/>
    <property type="match status" value="1"/>
</dbReference>
<keyword evidence="14" id="KW-1185">Reference proteome</keyword>
<dbReference type="InParanoid" id="A0A673AN97"/>
<dbReference type="PRINTS" id="PR01686">
    <property type="entry name" value="EP450ICYP2D"/>
</dbReference>
<dbReference type="GO" id="GO:0006805">
    <property type="term" value="P:xenobiotic metabolic process"/>
    <property type="evidence" value="ECO:0007669"/>
    <property type="project" value="TreeGrafter"/>
</dbReference>
<comment type="subcellular location">
    <subcellularLocation>
        <location evidence="2">Membrane</location>
    </subcellularLocation>
</comment>
<dbReference type="RefSeq" id="XP_030012126.1">
    <property type="nucleotide sequence ID" value="XM_030156266.1"/>
</dbReference>
<dbReference type="Gene3D" id="1.10.630.10">
    <property type="entry name" value="Cytochrome P450"/>
    <property type="match status" value="1"/>
</dbReference>
<evidence type="ECO:0000313" key="14">
    <source>
        <dbReference type="Proteomes" id="UP000472271"/>
    </source>
</evidence>
<dbReference type="SUPFAM" id="SSF48264">
    <property type="entry name" value="Cytochrome P450"/>
    <property type="match status" value="1"/>
</dbReference>
<gene>
    <name evidence="13" type="primary">LOC115434355</name>
</gene>
<dbReference type="FunFam" id="1.10.630.10:FF:000004">
    <property type="entry name" value="cytochrome P450 2D15 isoform X1"/>
    <property type="match status" value="1"/>
</dbReference>
<dbReference type="GO" id="GO:0016020">
    <property type="term" value="C:membrane"/>
    <property type="evidence" value="ECO:0007669"/>
    <property type="project" value="UniProtKB-SubCell"/>
</dbReference>
<evidence type="ECO:0000256" key="5">
    <source>
        <dbReference type="ARBA" id="ARBA00022723"/>
    </source>
</evidence>
<dbReference type="PANTHER" id="PTHR24300:SF177">
    <property type="entry name" value="CYTOCHROME P450 2J2"/>
    <property type="match status" value="1"/>
</dbReference>
<organism evidence="13 14">
    <name type="scientific">Sphaeramia orbicularis</name>
    <name type="common">orbiculate cardinalfish</name>
    <dbReference type="NCBI Taxonomy" id="375764"/>
    <lineage>
        <taxon>Eukaryota</taxon>
        <taxon>Metazoa</taxon>
        <taxon>Chordata</taxon>
        <taxon>Craniata</taxon>
        <taxon>Vertebrata</taxon>
        <taxon>Euteleostomi</taxon>
        <taxon>Actinopterygii</taxon>
        <taxon>Neopterygii</taxon>
        <taxon>Teleostei</taxon>
        <taxon>Neoteleostei</taxon>
        <taxon>Acanthomorphata</taxon>
        <taxon>Gobiaria</taxon>
        <taxon>Kurtiformes</taxon>
        <taxon>Apogonoidei</taxon>
        <taxon>Apogonidae</taxon>
        <taxon>Apogoninae</taxon>
        <taxon>Sphaeramia</taxon>
    </lineage>
</organism>
<keyword evidence="12" id="KW-0812">Transmembrane</keyword>
<accession>A0A673AN97</accession>
<dbReference type="InterPro" id="IPR001128">
    <property type="entry name" value="Cyt_P450"/>
</dbReference>
<keyword evidence="4 10" id="KW-0349">Heme</keyword>
<keyword evidence="9 12" id="KW-0472">Membrane</keyword>
<evidence type="ECO:0000256" key="11">
    <source>
        <dbReference type="RuleBase" id="RU000461"/>
    </source>
</evidence>
<dbReference type="GO" id="GO:0020037">
    <property type="term" value="F:heme binding"/>
    <property type="evidence" value="ECO:0007669"/>
    <property type="project" value="InterPro"/>
</dbReference>
<dbReference type="Ensembl" id="ENSSORT00005032024.1">
    <property type="protein sequence ID" value="ENSSORP00005031155.1"/>
    <property type="gene ID" value="ENSSORG00005014409.1"/>
</dbReference>
<dbReference type="Proteomes" id="UP000472271">
    <property type="component" value="Chromosome 15"/>
</dbReference>
<dbReference type="OrthoDB" id="2789670at2759"/>
<keyword evidence="6 11" id="KW-0560">Oxidoreductase</keyword>